<keyword evidence="3" id="KW-0547">Nucleotide-binding</keyword>
<comment type="caution">
    <text evidence="8">The sequence shown here is derived from an EMBL/GenBank/DDBJ whole genome shotgun (WGS) entry which is preliminary data.</text>
</comment>
<dbReference type="InterPro" id="IPR006544">
    <property type="entry name" value="P-type_TPase_V"/>
</dbReference>
<feature type="transmembrane region" description="Helical" evidence="7">
    <location>
        <begin position="371"/>
        <end position="399"/>
    </location>
</feature>
<keyword evidence="7" id="KW-0812">Transmembrane</keyword>
<evidence type="ECO:0000256" key="2">
    <source>
        <dbReference type="ARBA" id="ARBA00022723"/>
    </source>
</evidence>
<reference evidence="8" key="1">
    <citation type="submission" date="2021-02" db="EMBL/GenBank/DDBJ databases">
        <authorList>
            <person name="Dougan E. K."/>
            <person name="Rhodes N."/>
            <person name="Thang M."/>
            <person name="Chan C."/>
        </authorList>
    </citation>
    <scope>NUCLEOTIDE SEQUENCE</scope>
</reference>
<evidence type="ECO:0000256" key="3">
    <source>
        <dbReference type="ARBA" id="ARBA00022741"/>
    </source>
</evidence>
<keyword evidence="2" id="KW-0479">Metal-binding</keyword>
<name>A0A813FMB6_POLGL</name>
<evidence type="ECO:0000256" key="6">
    <source>
        <dbReference type="ARBA" id="ARBA00022967"/>
    </source>
</evidence>
<proteinExistence type="predicted"/>
<dbReference type="AlphaFoldDB" id="A0A813FMB6"/>
<keyword evidence="9" id="KW-1185">Reference proteome</keyword>
<dbReference type="PANTHER" id="PTHR45630">
    <property type="entry name" value="CATION-TRANSPORTING ATPASE-RELATED"/>
    <property type="match status" value="1"/>
</dbReference>
<sequence length="539" mass="59604">MTSGAVVRDETGKVQVFIKGSYEKVLEIALPQSVPSNYDHVTQKCAKENFYTLGISTKELPSQMTDQQLADLPRRQLEDGVSVCGLLLFRNEMKADSPLAMEMLKKGSIRSVICTGDNELTGIAIGRQCGLVTSGLCLKGNIEGGRLVWKDPDNESLGYVTPGSPDPKCQLAVTCSAWRFLHLQDHVYLQTIWPRLVVFARMKPDDKINVVRVGEEALGSNLPYPYSKSGVVVSIAQYQKSSTPFSQHATAMAAPATPQETSVFMQLGAAITCLTDKIDKMTVSTPDTTSAIRKIEANQRGGPPDSWWTDKFGNTPLTVSRSEPQYCFFTVCRRSERRCCIFTDISLTTVPDLIREGRACFATNLATFQYFMVYAFTLTTIRTSFLVMAALSFGEWVWVTMDLGIGSKAQPELTRFRPTATLLGARTISAILFPYFSGLILLVVSITLLRVQPWYDPLNPTFDIHVLPRLWMMKGDSYDSSVGALSLFAVLSTTACVNTYVDSSPQPVVGRRHRRLLFGASVEILAEFHDELLDAPGCE</sequence>
<evidence type="ECO:0000256" key="7">
    <source>
        <dbReference type="SAM" id="Phobius"/>
    </source>
</evidence>
<keyword evidence="7" id="KW-1133">Transmembrane helix</keyword>
<evidence type="ECO:0000256" key="4">
    <source>
        <dbReference type="ARBA" id="ARBA00022840"/>
    </source>
</evidence>
<dbReference type="PANTHER" id="PTHR45630:SF11">
    <property type="entry name" value="CATION-TRANSPORTING P-TYPE ATPASE N-TERMINAL DOMAIN-CONTAINING PROTEIN"/>
    <property type="match status" value="1"/>
</dbReference>
<dbReference type="InterPro" id="IPR023214">
    <property type="entry name" value="HAD_sf"/>
</dbReference>
<evidence type="ECO:0000256" key="1">
    <source>
        <dbReference type="ARBA" id="ARBA00004141"/>
    </source>
</evidence>
<keyword evidence="6" id="KW-1278">Translocase</keyword>
<keyword evidence="4" id="KW-0067">ATP-binding</keyword>
<dbReference type="OrthoDB" id="442261at2759"/>
<comment type="subcellular location">
    <subcellularLocation>
        <location evidence="1">Membrane</location>
        <topology evidence="1">Multi-pass membrane protein</topology>
    </subcellularLocation>
</comment>
<dbReference type="GO" id="GO:0016020">
    <property type="term" value="C:membrane"/>
    <property type="evidence" value="ECO:0007669"/>
    <property type="project" value="UniProtKB-SubCell"/>
</dbReference>
<dbReference type="GO" id="GO:0019829">
    <property type="term" value="F:ATPase-coupled monoatomic cation transmembrane transporter activity"/>
    <property type="evidence" value="ECO:0007669"/>
    <property type="project" value="TreeGrafter"/>
</dbReference>
<keyword evidence="7" id="KW-0472">Membrane</keyword>
<dbReference type="GO" id="GO:0005524">
    <property type="term" value="F:ATP binding"/>
    <property type="evidence" value="ECO:0007669"/>
    <property type="project" value="UniProtKB-KW"/>
</dbReference>
<dbReference type="OMA" id="KSCCKEL"/>
<accession>A0A813FMB6</accession>
<dbReference type="EMBL" id="CAJNNV010025027">
    <property type="protein sequence ID" value="CAE8611512.1"/>
    <property type="molecule type" value="Genomic_DNA"/>
</dbReference>
<keyword evidence="5" id="KW-0460">Magnesium</keyword>
<dbReference type="SUPFAM" id="SSF56784">
    <property type="entry name" value="HAD-like"/>
    <property type="match status" value="1"/>
</dbReference>
<dbReference type="GO" id="GO:0046872">
    <property type="term" value="F:metal ion binding"/>
    <property type="evidence" value="ECO:0007669"/>
    <property type="project" value="UniProtKB-KW"/>
</dbReference>
<evidence type="ECO:0000313" key="9">
    <source>
        <dbReference type="Proteomes" id="UP000654075"/>
    </source>
</evidence>
<feature type="transmembrane region" description="Helical" evidence="7">
    <location>
        <begin position="420"/>
        <end position="449"/>
    </location>
</feature>
<gene>
    <name evidence="8" type="ORF">PGLA1383_LOCUS29303</name>
</gene>
<dbReference type="Proteomes" id="UP000654075">
    <property type="component" value="Unassembled WGS sequence"/>
</dbReference>
<evidence type="ECO:0000313" key="8">
    <source>
        <dbReference type="EMBL" id="CAE8611512.1"/>
    </source>
</evidence>
<dbReference type="InterPro" id="IPR036412">
    <property type="entry name" value="HAD-like_sf"/>
</dbReference>
<dbReference type="GO" id="GO:0140358">
    <property type="term" value="F:P-type transmembrane transporter activity"/>
    <property type="evidence" value="ECO:0007669"/>
    <property type="project" value="InterPro"/>
</dbReference>
<dbReference type="Gene3D" id="3.40.50.1000">
    <property type="entry name" value="HAD superfamily/HAD-like"/>
    <property type="match status" value="1"/>
</dbReference>
<feature type="transmembrane region" description="Helical" evidence="7">
    <location>
        <begin position="482"/>
        <end position="501"/>
    </location>
</feature>
<protein>
    <submittedName>
        <fullName evidence="8">Uncharacterized protein</fullName>
    </submittedName>
</protein>
<organism evidence="8 9">
    <name type="scientific">Polarella glacialis</name>
    <name type="common">Dinoflagellate</name>
    <dbReference type="NCBI Taxonomy" id="89957"/>
    <lineage>
        <taxon>Eukaryota</taxon>
        <taxon>Sar</taxon>
        <taxon>Alveolata</taxon>
        <taxon>Dinophyceae</taxon>
        <taxon>Suessiales</taxon>
        <taxon>Suessiaceae</taxon>
        <taxon>Polarella</taxon>
    </lineage>
</organism>
<evidence type="ECO:0000256" key="5">
    <source>
        <dbReference type="ARBA" id="ARBA00022842"/>
    </source>
</evidence>